<evidence type="ECO:0000256" key="6">
    <source>
        <dbReference type="SAM" id="MobiDB-lite"/>
    </source>
</evidence>
<evidence type="ECO:0000313" key="9">
    <source>
        <dbReference type="Proteomes" id="UP000823823"/>
    </source>
</evidence>
<evidence type="ECO:0000256" key="1">
    <source>
        <dbReference type="ARBA" id="ARBA00022741"/>
    </source>
</evidence>
<dbReference type="GO" id="GO:0016787">
    <property type="term" value="F:hydrolase activity"/>
    <property type="evidence" value="ECO:0007669"/>
    <property type="project" value="UniProtKB-UniRule"/>
</dbReference>
<dbReference type="PANTHER" id="PTHR11070">
    <property type="entry name" value="UVRD / RECB / PCRA DNA HELICASE FAMILY MEMBER"/>
    <property type="match status" value="1"/>
</dbReference>
<evidence type="ECO:0000256" key="2">
    <source>
        <dbReference type="ARBA" id="ARBA00022801"/>
    </source>
</evidence>
<dbReference type="NCBIfam" id="NF041254">
    <property type="entry name" value="motor_HelR"/>
    <property type="match status" value="1"/>
</dbReference>
<name>A0A9D2LD97_9MICO</name>
<dbReference type="PROSITE" id="PS51198">
    <property type="entry name" value="UVRD_HELICASE_ATP_BIND"/>
    <property type="match status" value="1"/>
</dbReference>
<keyword evidence="3 5" id="KW-0347">Helicase</keyword>
<feature type="region of interest" description="Disordered" evidence="6">
    <location>
        <begin position="1"/>
        <end position="24"/>
    </location>
</feature>
<dbReference type="Proteomes" id="UP000823823">
    <property type="component" value="Unassembled WGS sequence"/>
</dbReference>
<keyword evidence="1 5" id="KW-0547">Nucleotide-binding</keyword>
<comment type="caution">
    <text evidence="8">The sequence shown here is derived from an EMBL/GenBank/DDBJ whole genome shotgun (WGS) entry which is preliminary data.</text>
</comment>
<evidence type="ECO:0000256" key="5">
    <source>
        <dbReference type="PROSITE-ProRule" id="PRU00560"/>
    </source>
</evidence>
<dbReference type="GO" id="GO:0005829">
    <property type="term" value="C:cytosol"/>
    <property type="evidence" value="ECO:0007669"/>
    <property type="project" value="TreeGrafter"/>
</dbReference>
<dbReference type="PANTHER" id="PTHR11070:SF45">
    <property type="entry name" value="DNA 3'-5' HELICASE"/>
    <property type="match status" value="1"/>
</dbReference>
<evidence type="ECO:0000256" key="3">
    <source>
        <dbReference type="ARBA" id="ARBA00022806"/>
    </source>
</evidence>
<gene>
    <name evidence="8" type="ORF">H9786_07820</name>
</gene>
<feature type="compositionally biased region" description="Polar residues" evidence="6">
    <location>
        <begin position="1"/>
        <end position="20"/>
    </location>
</feature>
<dbReference type="InterPro" id="IPR000212">
    <property type="entry name" value="DNA_helicase_UvrD/REP"/>
</dbReference>
<dbReference type="AlphaFoldDB" id="A0A9D2LD97"/>
<sequence>MTQTSHFSVPERSAQSSPERTGTDDEHFSAIAAALRADIAAVEENLASALAEQTGDAQGRVQRDASVHHFRNRLTGLRSFQLDAILGRMTPADGGAHVYVGRLAVNDQDGRPLLVDWRSPVAEPFFAATRAQPMGLASRRRYRWAGGLIRDYWDETFTDPDGTDPAAPVDASPDEESALLATLNRARTPQMDSVLTTIAADQDAIIRADARRPLIVDGGPGTGKTVVALHRAAYLLYTDPRLRDRRGGVLFVGPHHPYLHYVADVLPSLGEEDVRTCTLVDMVAEGQDAIAEADPEVARLKHSRQMVGAIDLAVALYEEPPTADHVISTDWGDVQLGAEDWADAFDAVDPGTAHNHAREQIWEELAEIVSAMLAEQHEEQPDPEQVRATMSHDEDLVRVVHRAWPILEATDVLADLYEVPAYLRRCAPGLTPEQVRLLRRERSAAWTHADLPLLDAARHRLGDPGADARRRRHEAARRETVEEVELMVDYLIESDSSDLQEMSMLRGQDLRNALADSTPVEVAAPDVLAGPFAHVVVDEAQELTDAQWAMILRRCPSRSLTLVGDRAQATAGFTESWRQRLERNGLDRIEHATLSINYRTPVEIMEHAAPVIRDVLPDANLPTSIRESGSPVRSGQIDQLETILASWLAEHEEGTACVIGHPTRHSSPRVSVLTPELAKGLEFDLVVLVDPAAFGEGIRAATARYVSMTRATRELVVLGEQ</sequence>
<evidence type="ECO:0000259" key="7">
    <source>
        <dbReference type="PROSITE" id="PS51198"/>
    </source>
</evidence>
<reference evidence="8" key="1">
    <citation type="journal article" date="2021" name="PeerJ">
        <title>Extensive microbial diversity within the chicken gut microbiome revealed by metagenomics and culture.</title>
        <authorList>
            <person name="Gilroy R."/>
            <person name="Ravi A."/>
            <person name="Getino M."/>
            <person name="Pursley I."/>
            <person name="Horton D.L."/>
            <person name="Alikhan N.F."/>
            <person name="Baker D."/>
            <person name="Gharbi K."/>
            <person name="Hall N."/>
            <person name="Watson M."/>
            <person name="Adriaenssens E.M."/>
            <person name="Foster-Nyarko E."/>
            <person name="Jarju S."/>
            <person name="Secka A."/>
            <person name="Antonio M."/>
            <person name="Oren A."/>
            <person name="Chaudhuri R.R."/>
            <person name="La Ragione R."/>
            <person name="Hildebrand F."/>
            <person name="Pallen M.J."/>
        </authorList>
    </citation>
    <scope>NUCLEOTIDE SEQUENCE</scope>
    <source>
        <strain evidence="8">ChiHjej13B12-24818</strain>
    </source>
</reference>
<keyword evidence="2 5" id="KW-0378">Hydrolase</keyword>
<evidence type="ECO:0000313" key="8">
    <source>
        <dbReference type="EMBL" id="HJB10425.1"/>
    </source>
</evidence>
<dbReference type="GO" id="GO:0005524">
    <property type="term" value="F:ATP binding"/>
    <property type="evidence" value="ECO:0007669"/>
    <property type="project" value="UniProtKB-UniRule"/>
</dbReference>
<reference evidence="8" key="2">
    <citation type="submission" date="2021-04" db="EMBL/GenBank/DDBJ databases">
        <authorList>
            <person name="Gilroy R."/>
        </authorList>
    </citation>
    <scope>NUCLEOTIDE SEQUENCE</scope>
    <source>
        <strain evidence="8">ChiHjej13B12-24818</strain>
    </source>
</reference>
<dbReference type="Pfam" id="PF01443">
    <property type="entry name" value="Viral_helicase1"/>
    <property type="match status" value="1"/>
</dbReference>
<dbReference type="EMBL" id="DWZH01000056">
    <property type="protein sequence ID" value="HJB10425.1"/>
    <property type="molecule type" value="Genomic_DNA"/>
</dbReference>
<dbReference type="InterPro" id="IPR027351">
    <property type="entry name" value="(+)RNA_virus_helicase_core_dom"/>
</dbReference>
<dbReference type="InterPro" id="IPR027417">
    <property type="entry name" value="P-loop_NTPase"/>
</dbReference>
<feature type="domain" description="UvrD-like helicase ATP-binding" evidence="7">
    <location>
        <begin position="197"/>
        <end position="601"/>
    </location>
</feature>
<feature type="binding site" evidence="5">
    <location>
        <begin position="218"/>
        <end position="225"/>
    </location>
    <ligand>
        <name>ATP</name>
        <dbReference type="ChEBI" id="CHEBI:30616"/>
    </ligand>
</feature>
<accession>A0A9D2LD97</accession>
<dbReference type="Gene3D" id="3.40.50.300">
    <property type="entry name" value="P-loop containing nucleotide triphosphate hydrolases"/>
    <property type="match status" value="3"/>
</dbReference>
<dbReference type="GO" id="GO:0003677">
    <property type="term" value="F:DNA binding"/>
    <property type="evidence" value="ECO:0007669"/>
    <property type="project" value="InterPro"/>
</dbReference>
<organism evidence="8 9">
    <name type="scientific">Candidatus Brachybacterium merdavium</name>
    <dbReference type="NCBI Taxonomy" id="2838513"/>
    <lineage>
        <taxon>Bacteria</taxon>
        <taxon>Bacillati</taxon>
        <taxon>Actinomycetota</taxon>
        <taxon>Actinomycetes</taxon>
        <taxon>Micrococcales</taxon>
        <taxon>Dermabacteraceae</taxon>
        <taxon>Brachybacterium</taxon>
    </lineage>
</organism>
<dbReference type="GO" id="GO:0043138">
    <property type="term" value="F:3'-5' DNA helicase activity"/>
    <property type="evidence" value="ECO:0007669"/>
    <property type="project" value="TreeGrafter"/>
</dbReference>
<proteinExistence type="predicted"/>
<dbReference type="SUPFAM" id="SSF52540">
    <property type="entry name" value="P-loop containing nucleoside triphosphate hydrolases"/>
    <property type="match status" value="1"/>
</dbReference>
<dbReference type="InterPro" id="IPR014016">
    <property type="entry name" value="UvrD-like_ATP-bd"/>
</dbReference>
<evidence type="ECO:0000256" key="4">
    <source>
        <dbReference type="ARBA" id="ARBA00022840"/>
    </source>
</evidence>
<protein>
    <submittedName>
        <fullName evidence="8">AAA family ATPase</fullName>
    </submittedName>
</protein>
<keyword evidence="4 5" id="KW-0067">ATP-binding</keyword>
<dbReference type="GO" id="GO:0000725">
    <property type="term" value="P:recombinational repair"/>
    <property type="evidence" value="ECO:0007669"/>
    <property type="project" value="TreeGrafter"/>
</dbReference>